<evidence type="ECO:0000259" key="11">
    <source>
        <dbReference type="Pfam" id="PF02558"/>
    </source>
</evidence>
<evidence type="ECO:0000313" key="13">
    <source>
        <dbReference type="EMBL" id="TLX63444.1"/>
    </source>
</evidence>
<evidence type="ECO:0000259" key="12">
    <source>
        <dbReference type="Pfam" id="PF08546"/>
    </source>
</evidence>
<organism evidence="13 14">
    <name type="scientific">Stutzerimonas nosocomialis</name>
    <dbReference type="NCBI Taxonomy" id="1056496"/>
    <lineage>
        <taxon>Bacteria</taxon>
        <taxon>Pseudomonadati</taxon>
        <taxon>Pseudomonadota</taxon>
        <taxon>Gammaproteobacteria</taxon>
        <taxon>Pseudomonadales</taxon>
        <taxon>Pseudomonadaceae</taxon>
        <taxon>Stutzerimonas</taxon>
    </lineage>
</organism>
<dbReference type="AlphaFoldDB" id="A0A5R9QE76"/>
<evidence type="ECO:0000256" key="6">
    <source>
        <dbReference type="ARBA" id="ARBA00022857"/>
    </source>
</evidence>
<protein>
    <recommendedName>
        <fullName evidence="4 10">2-dehydropantoate 2-reductase</fullName>
        <ecNumber evidence="3 10">1.1.1.169</ecNumber>
    </recommendedName>
    <alternativeName>
        <fullName evidence="8 10">Ketopantoate reductase</fullName>
    </alternativeName>
</protein>
<comment type="catalytic activity">
    <reaction evidence="9 10">
        <text>(R)-pantoate + NADP(+) = 2-dehydropantoate + NADPH + H(+)</text>
        <dbReference type="Rhea" id="RHEA:16233"/>
        <dbReference type="ChEBI" id="CHEBI:11561"/>
        <dbReference type="ChEBI" id="CHEBI:15378"/>
        <dbReference type="ChEBI" id="CHEBI:15980"/>
        <dbReference type="ChEBI" id="CHEBI:57783"/>
        <dbReference type="ChEBI" id="CHEBI:58349"/>
        <dbReference type="EC" id="1.1.1.169"/>
    </reaction>
</comment>
<dbReference type="PANTHER" id="PTHR43765">
    <property type="entry name" value="2-DEHYDROPANTOATE 2-REDUCTASE-RELATED"/>
    <property type="match status" value="1"/>
</dbReference>
<dbReference type="GO" id="GO:0050661">
    <property type="term" value="F:NADP binding"/>
    <property type="evidence" value="ECO:0007669"/>
    <property type="project" value="TreeGrafter"/>
</dbReference>
<dbReference type="InterPro" id="IPR013328">
    <property type="entry name" value="6PGD_dom2"/>
</dbReference>
<accession>A0A5R9QE76</accession>
<comment type="caution">
    <text evidence="13">The sequence shown here is derived from an EMBL/GenBank/DDBJ whole genome shotgun (WGS) entry which is preliminary data.</text>
</comment>
<dbReference type="RefSeq" id="WP_138411783.1">
    <property type="nucleotide sequence ID" value="NZ_QLAF01000038.1"/>
</dbReference>
<evidence type="ECO:0000313" key="14">
    <source>
        <dbReference type="Proteomes" id="UP000306753"/>
    </source>
</evidence>
<comment type="pathway">
    <text evidence="1 10">Cofactor biosynthesis; (R)-pantothenate biosynthesis; (R)-pantoate from 3-methyl-2-oxobutanoate: step 2/2.</text>
</comment>
<dbReference type="GO" id="GO:0005737">
    <property type="term" value="C:cytoplasm"/>
    <property type="evidence" value="ECO:0007669"/>
    <property type="project" value="TreeGrafter"/>
</dbReference>
<dbReference type="GO" id="GO:0015940">
    <property type="term" value="P:pantothenate biosynthetic process"/>
    <property type="evidence" value="ECO:0007669"/>
    <property type="project" value="UniProtKB-UniPathway"/>
</dbReference>
<comment type="similarity">
    <text evidence="2 10">Belongs to the ketopantoate reductase family.</text>
</comment>
<dbReference type="InterPro" id="IPR050838">
    <property type="entry name" value="Ketopantoate_reductase"/>
</dbReference>
<evidence type="ECO:0000256" key="10">
    <source>
        <dbReference type="RuleBase" id="RU362068"/>
    </source>
</evidence>
<dbReference type="InterPro" id="IPR013332">
    <property type="entry name" value="KPR_N"/>
</dbReference>
<keyword evidence="6 10" id="KW-0521">NADP</keyword>
<dbReference type="PANTHER" id="PTHR43765:SF2">
    <property type="entry name" value="2-DEHYDROPANTOATE 2-REDUCTASE"/>
    <property type="match status" value="1"/>
</dbReference>
<evidence type="ECO:0000256" key="2">
    <source>
        <dbReference type="ARBA" id="ARBA00007870"/>
    </source>
</evidence>
<dbReference type="UniPathway" id="UPA00028">
    <property type="reaction ID" value="UER00004"/>
</dbReference>
<comment type="function">
    <text evidence="10">Catalyzes the NADPH-dependent reduction of ketopantoate into pantoic acid.</text>
</comment>
<name>A0A5R9QE76_9GAMM</name>
<evidence type="ECO:0000256" key="8">
    <source>
        <dbReference type="ARBA" id="ARBA00032024"/>
    </source>
</evidence>
<dbReference type="Proteomes" id="UP000306753">
    <property type="component" value="Unassembled WGS sequence"/>
</dbReference>
<evidence type="ECO:0000256" key="1">
    <source>
        <dbReference type="ARBA" id="ARBA00004994"/>
    </source>
</evidence>
<dbReference type="EMBL" id="QLAG01000012">
    <property type="protein sequence ID" value="TLX63444.1"/>
    <property type="molecule type" value="Genomic_DNA"/>
</dbReference>
<dbReference type="Pfam" id="PF08546">
    <property type="entry name" value="ApbA_C"/>
    <property type="match status" value="1"/>
</dbReference>
<keyword evidence="7 10" id="KW-0560">Oxidoreductase</keyword>
<evidence type="ECO:0000256" key="5">
    <source>
        <dbReference type="ARBA" id="ARBA00022655"/>
    </source>
</evidence>
<proteinExistence type="inferred from homology"/>
<dbReference type="GO" id="GO:0008677">
    <property type="term" value="F:2-dehydropantoate 2-reductase activity"/>
    <property type="evidence" value="ECO:0007669"/>
    <property type="project" value="UniProtKB-EC"/>
</dbReference>
<keyword evidence="14" id="KW-1185">Reference proteome</keyword>
<gene>
    <name evidence="13" type="ORF">DN820_11615</name>
</gene>
<evidence type="ECO:0000256" key="7">
    <source>
        <dbReference type="ARBA" id="ARBA00023002"/>
    </source>
</evidence>
<feature type="domain" description="Ketopantoate reductase N-terminal" evidence="11">
    <location>
        <begin position="3"/>
        <end position="150"/>
    </location>
</feature>
<evidence type="ECO:0000256" key="9">
    <source>
        <dbReference type="ARBA" id="ARBA00048793"/>
    </source>
</evidence>
<dbReference type="Gene3D" id="3.40.50.720">
    <property type="entry name" value="NAD(P)-binding Rossmann-like Domain"/>
    <property type="match status" value="1"/>
</dbReference>
<evidence type="ECO:0000256" key="3">
    <source>
        <dbReference type="ARBA" id="ARBA00013014"/>
    </source>
</evidence>
<keyword evidence="5 10" id="KW-0566">Pantothenate biosynthesis</keyword>
<evidence type="ECO:0000256" key="4">
    <source>
        <dbReference type="ARBA" id="ARBA00019465"/>
    </source>
</evidence>
<dbReference type="EC" id="1.1.1.169" evidence="3 10"/>
<dbReference type="InterPro" id="IPR003710">
    <property type="entry name" value="ApbA"/>
</dbReference>
<dbReference type="SUPFAM" id="SSF48179">
    <property type="entry name" value="6-phosphogluconate dehydrogenase C-terminal domain-like"/>
    <property type="match status" value="1"/>
</dbReference>
<feature type="domain" description="Ketopantoate reductase C-terminal" evidence="12">
    <location>
        <begin position="174"/>
        <end position="293"/>
    </location>
</feature>
<dbReference type="InterPro" id="IPR036291">
    <property type="entry name" value="NAD(P)-bd_dom_sf"/>
</dbReference>
<dbReference type="InterPro" id="IPR013752">
    <property type="entry name" value="KPA_reductase"/>
</dbReference>
<dbReference type="NCBIfam" id="NF004311">
    <property type="entry name" value="PRK05708.1"/>
    <property type="match status" value="1"/>
</dbReference>
<sequence length="303" mass="33017">MSWHVLGAGSLGSLWAARLARAGVPVQLILRSSERLAAYRAASGLTLIEDGQASVYPIAAQLPTAATPIRRLLVACKAYDAEEAVAQVAHRLQPGAELVLLQNGLGAQQAIAARWPQTRCLFVSSTEGAYREADWRVVFAGRGQNWLGDPQGGAEPDWLQHLDDAGIPHCWSPDITARLWRKLALNCAINPLTVLHDCRNGELGNHHAEVDALCAELVQLLQANGLNEAATGLREQVWQVVDATAANYSSMHQDVRQHRRTEVGYLLGHACASADRLGLALPRLHDLHRRLRQHLAARGLPQD</sequence>
<dbReference type="SUPFAM" id="SSF51735">
    <property type="entry name" value="NAD(P)-binding Rossmann-fold domains"/>
    <property type="match status" value="1"/>
</dbReference>
<dbReference type="NCBIfam" id="TIGR00745">
    <property type="entry name" value="apbA_panE"/>
    <property type="match status" value="1"/>
</dbReference>
<reference evidence="13 14" key="1">
    <citation type="journal article" date="2017" name="Eur. J. Clin. Microbiol. Infect. Dis.">
        <title>Uncommonly isolated clinical Pseudomonas: identification and phylogenetic assignation.</title>
        <authorList>
            <person name="Mulet M."/>
            <person name="Gomila M."/>
            <person name="Ramirez A."/>
            <person name="Cardew S."/>
            <person name="Moore E.R."/>
            <person name="Lalucat J."/>
            <person name="Garcia-Valdes E."/>
        </authorList>
    </citation>
    <scope>NUCLEOTIDE SEQUENCE [LARGE SCALE GENOMIC DNA]</scope>
    <source>
        <strain evidence="13 14">SD129</strain>
    </source>
</reference>
<dbReference type="Pfam" id="PF02558">
    <property type="entry name" value="ApbA"/>
    <property type="match status" value="1"/>
</dbReference>
<dbReference type="InterPro" id="IPR008927">
    <property type="entry name" value="6-PGluconate_DH-like_C_sf"/>
</dbReference>
<dbReference type="Gene3D" id="1.10.1040.10">
    <property type="entry name" value="N-(1-d-carboxylethyl)-l-norvaline Dehydrogenase, domain 2"/>
    <property type="match status" value="1"/>
</dbReference>